<dbReference type="Pfam" id="PF14321">
    <property type="entry name" value="DUF4382"/>
    <property type="match status" value="1"/>
</dbReference>
<feature type="domain" description="DUF4382" evidence="2">
    <location>
        <begin position="32"/>
        <end position="171"/>
    </location>
</feature>
<evidence type="ECO:0000313" key="3">
    <source>
        <dbReference type="EMBL" id="AFU99956.1"/>
    </source>
</evidence>
<dbReference type="RefSeq" id="WP_015048109.1">
    <property type="nucleotide sequence ID" value="NC_018868.3"/>
</dbReference>
<dbReference type="Proteomes" id="UP000000466">
    <property type="component" value="Chromosome"/>
</dbReference>
<evidence type="ECO:0000313" key="4">
    <source>
        <dbReference type="Proteomes" id="UP000000466"/>
    </source>
</evidence>
<dbReference type="STRING" id="1117647.M5M_14100"/>
<evidence type="ECO:0000259" key="2">
    <source>
        <dbReference type="Pfam" id="PF14321"/>
    </source>
</evidence>
<organism evidence="3 4">
    <name type="scientific">Simiduia agarivorans (strain DSM 21679 / JCM 13881 / BCRC 17597 / SA1)</name>
    <dbReference type="NCBI Taxonomy" id="1117647"/>
    <lineage>
        <taxon>Bacteria</taxon>
        <taxon>Pseudomonadati</taxon>
        <taxon>Pseudomonadota</taxon>
        <taxon>Gammaproteobacteria</taxon>
        <taxon>Cellvibrionales</taxon>
        <taxon>Cellvibrionaceae</taxon>
        <taxon>Simiduia</taxon>
    </lineage>
</organism>
<dbReference type="PROSITE" id="PS51257">
    <property type="entry name" value="PROKAR_LIPOPROTEIN"/>
    <property type="match status" value="1"/>
</dbReference>
<keyword evidence="1" id="KW-0732">Signal</keyword>
<dbReference type="OrthoDB" id="7062064at2"/>
<proteinExistence type="predicted"/>
<evidence type="ECO:0000256" key="1">
    <source>
        <dbReference type="SAM" id="SignalP"/>
    </source>
</evidence>
<accession>K4KLP6</accession>
<keyword evidence="4" id="KW-1185">Reference proteome</keyword>
<dbReference type="InterPro" id="IPR025491">
    <property type="entry name" value="DUF4382"/>
</dbReference>
<sequence>MFSLSKLHQSLFLTLLGAGLTACGGGSGSTETATFNLAITDGPVEMADAVRVTFTEVELKPAGGPAVSITLDEPLTLNLLDYQGSLSEPLVQNATLPAGEYNWVRLGVADNAEIEISGAIYPLEIPSSAQSGLKLNRGFTLAAGGVSSFTIDFDLRKSVHQEGTGDYKLRPTLRMVDNLEVGSISGTVAESWITDVECNNGDNNDTGNAVYLFAGADAEVADISGAATDPIATASVNWNSNASAYEFGFGFVAAGDYTLAFTCDAILDDPMVVDVLAFSIPVNASVSADADTQVQIGVPVQ</sequence>
<dbReference type="KEGG" id="saga:M5M_14100"/>
<reference evidence="3 4" key="1">
    <citation type="journal article" date="2013" name="Genome Announc.">
        <title>Complete genome sequence of Simiduia agarivorans SA1(T), a marine bacterium able to degrade a variety of polysaccharides.</title>
        <authorList>
            <person name="Lin S.Y."/>
            <person name="Shieh W.Y."/>
            <person name="Chen J.S."/>
            <person name="Tang S.L."/>
        </authorList>
    </citation>
    <scope>NUCLEOTIDE SEQUENCE [LARGE SCALE GENOMIC DNA]</scope>
    <source>
        <strain evidence="4">DSM 21679 / JCM 13881 / BCRC 17597 / SA1</strain>
    </source>
</reference>
<protein>
    <submittedName>
        <fullName evidence="3">Lipoprotein</fullName>
    </submittedName>
</protein>
<dbReference type="EMBL" id="CP003746">
    <property type="protein sequence ID" value="AFU99956.1"/>
    <property type="molecule type" value="Genomic_DNA"/>
</dbReference>
<name>K4KLP6_SIMAS</name>
<gene>
    <name evidence="3" type="ordered locus">M5M_14100</name>
</gene>
<dbReference type="eggNOG" id="ENOG50309D6">
    <property type="taxonomic scope" value="Bacteria"/>
</dbReference>
<dbReference type="AlphaFoldDB" id="K4KLP6"/>
<keyword evidence="3" id="KW-0449">Lipoprotein</keyword>
<feature type="chain" id="PRO_5003878458" evidence="1">
    <location>
        <begin position="25"/>
        <end position="301"/>
    </location>
</feature>
<feature type="signal peptide" evidence="1">
    <location>
        <begin position="1"/>
        <end position="24"/>
    </location>
</feature>
<dbReference type="HOGENOM" id="CLU_072066_0_0_6"/>